<name>A0ABV2BW87_9GAMM</name>
<evidence type="ECO:0000313" key="3">
    <source>
        <dbReference type="Proteomes" id="UP001548189"/>
    </source>
</evidence>
<evidence type="ECO:0000256" key="1">
    <source>
        <dbReference type="SAM" id="MobiDB-lite"/>
    </source>
</evidence>
<gene>
    <name evidence="2" type="ORF">ABVT43_13735</name>
</gene>
<dbReference type="EMBL" id="JBEVCJ010000018">
    <property type="protein sequence ID" value="MET1256196.1"/>
    <property type="molecule type" value="Genomic_DNA"/>
</dbReference>
<comment type="caution">
    <text evidence="2">The sequence shown here is derived from an EMBL/GenBank/DDBJ whole genome shotgun (WGS) entry which is preliminary data.</text>
</comment>
<reference evidence="2 3" key="1">
    <citation type="submission" date="2024-06" db="EMBL/GenBank/DDBJ databases">
        <authorList>
            <person name="Li F."/>
        </authorList>
    </citation>
    <scope>NUCLEOTIDE SEQUENCE [LARGE SCALE GENOMIC DNA]</scope>
    <source>
        <strain evidence="2 3">GXAS 311</strain>
    </source>
</reference>
<accession>A0ABV2BW87</accession>
<proteinExistence type="predicted"/>
<feature type="region of interest" description="Disordered" evidence="1">
    <location>
        <begin position="108"/>
        <end position="127"/>
    </location>
</feature>
<evidence type="ECO:0000313" key="2">
    <source>
        <dbReference type="EMBL" id="MET1256196.1"/>
    </source>
</evidence>
<organism evidence="2 3">
    <name type="scientific">Aliikangiella maris</name>
    <dbReference type="NCBI Taxonomy" id="3162458"/>
    <lineage>
        <taxon>Bacteria</taxon>
        <taxon>Pseudomonadati</taxon>
        <taxon>Pseudomonadota</taxon>
        <taxon>Gammaproteobacteria</taxon>
        <taxon>Oceanospirillales</taxon>
        <taxon>Pleioneaceae</taxon>
        <taxon>Aliikangiella</taxon>
    </lineage>
</organism>
<dbReference type="Proteomes" id="UP001548189">
    <property type="component" value="Unassembled WGS sequence"/>
</dbReference>
<keyword evidence="3" id="KW-1185">Reference proteome</keyword>
<dbReference type="RefSeq" id="WP_353896782.1">
    <property type="nucleotide sequence ID" value="NZ_JBEVCJ010000018.1"/>
</dbReference>
<feature type="compositionally biased region" description="Polar residues" evidence="1">
    <location>
        <begin position="109"/>
        <end position="125"/>
    </location>
</feature>
<sequence>MLNLFNRHKQLLDEEIIEWIFACFSWTLKEFDQDVFFNETQLVIPDNKHFPGKETTANGMANLIFEQVKNYAGMAHWPTRLFDLTVQPAIDNSQTVFINGDLRGKNAQVKASPNAAQPNPLLNGTQQAMPLSSMPMSSFPQPQISQNSYIAFGYHPQQLKSPEGIIAYFAHGLSHHLAGTAKTQPPGGESYLPMAGEITGIFMGFGIMFANSAIIARAGGCGGCGGGQSPVREVILSEQEATYALALFCHLKSIEYRQVARHLKKHLRGFFKDALKDCQRRSPESSSLQLEKSVTD</sequence>
<protein>
    <submittedName>
        <fullName evidence="2">Uncharacterized protein</fullName>
    </submittedName>
</protein>